<dbReference type="GO" id="GO:0016491">
    <property type="term" value="F:oxidoreductase activity"/>
    <property type="evidence" value="ECO:0007669"/>
    <property type="project" value="InterPro"/>
</dbReference>
<gene>
    <name evidence="4" type="ORF">DS835_01660</name>
</gene>
<dbReference type="InterPro" id="IPR005025">
    <property type="entry name" value="FMN_Rdtase-like_dom"/>
</dbReference>
<dbReference type="EMBL" id="QOCV01000004">
    <property type="protein sequence ID" value="RHW54843.1"/>
    <property type="molecule type" value="Genomic_DNA"/>
</dbReference>
<sequence>MIQNKMKVDKMKILFINASQNQAGNTSWMGKAFLKDNAFDQINLVDYKIYQINQHYPDDQFGKVLARLQKTDWIILGTPAYWHDMSGYLKTLIERIGQDPELDTLAGKKLSVFIQGSNPADTIKPVTEIIKRFAQVAHMEYIDIQQNFTQH</sequence>
<keyword evidence="2" id="KW-0288">FMN</keyword>
<reference evidence="4 5" key="1">
    <citation type="submission" date="2018-07" db="EMBL/GenBank/DDBJ databases">
        <title>Genome sequences of six Lactobacillus spp. isolated from bumble bee guts.</title>
        <authorList>
            <person name="Motta E.V.S."/>
            <person name="Moran N.A."/>
        </authorList>
    </citation>
    <scope>NUCLEOTIDE SEQUENCE [LARGE SCALE GENOMIC DNA]</scope>
    <source>
        <strain evidence="4 5">OCC3</strain>
    </source>
</reference>
<dbReference type="InterPro" id="IPR051796">
    <property type="entry name" value="ISF_SsuE-like"/>
</dbReference>
<accession>A0A396T6H8</accession>
<dbReference type="Gene3D" id="3.40.50.360">
    <property type="match status" value="1"/>
</dbReference>
<dbReference type="Proteomes" id="UP000265862">
    <property type="component" value="Unassembled WGS sequence"/>
</dbReference>
<evidence type="ECO:0000313" key="5">
    <source>
        <dbReference type="Proteomes" id="UP000265862"/>
    </source>
</evidence>
<protein>
    <recommendedName>
        <fullName evidence="3">NADPH-dependent FMN reductase-like domain-containing protein</fullName>
    </recommendedName>
</protein>
<dbReference type="PANTHER" id="PTHR43278">
    <property type="entry name" value="NAD(P)H-DEPENDENT FMN-CONTAINING OXIDOREDUCTASE YWQN-RELATED"/>
    <property type="match status" value="1"/>
</dbReference>
<dbReference type="AlphaFoldDB" id="A0A396T6H8"/>
<comment type="caution">
    <text evidence="4">The sequence shown here is derived from an EMBL/GenBank/DDBJ whole genome shotgun (WGS) entry which is preliminary data.</text>
</comment>
<evidence type="ECO:0000256" key="2">
    <source>
        <dbReference type="ARBA" id="ARBA00022643"/>
    </source>
</evidence>
<evidence type="ECO:0000256" key="1">
    <source>
        <dbReference type="ARBA" id="ARBA00022630"/>
    </source>
</evidence>
<evidence type="ECO:0000259" key="3">
    <source>
        <dbReference type="Pfam" id="PF03358"/>
    </source>
</evidence>
<keyword evidence="1" id="KW-0285">Flavoprotein</keyword>
<evidence type="ECO:0000313" key="4">
    <source>
        <dbReference type="EMBL" id="RHW54843.1"/>
    </source>
</evidence>
<feature type="domain" description="NADPH-dependent FMN reductase-like" evidence="3">
    <location>
        <begin position="11"/>
        <end position="131"/>
    </location>
</feature>
<dbReference type="PANTHER" id="PTHR43278:SF4">
    <property type="entry name" value="NAD(P)H-DEPENDENT FMN-CONTAINING OXIDOREDUCTASE YWQN-RELATED"/>
    <property type="match status" value="1"/>
</dbReference>
<proteinExistence type="predicted"/>
<dbReference type="SUPFAM" id="SSF52218">
    <property type="entry name" value="Flavoproteins"/>
    <property type="match status" value="1"/>
</dbReference>
<organism evidence="4 5">
    <name type="scientific">Lactobacillus bombicola</name>
    <dbReference type="NCBI Taxonomy" id="1505723"/>
    <lineage>
        <taxon>Bacteria</taxon>
        <taxon>Bacillati</taxon>
        <taxon>Bacillota</taxon>
        <taxon>Bacilli</taxon>
        <taxon>Lactobacillales</taxon>
        <taxon>Lactobacillaceae</taxon>
        <taxon>Lactobacillus</taxon>
    </lineage>
</organism>
<name>A0A396T6H8_9LACO</name>
<dbReference type="Pfam" id="PF03358">
    <property type="entry name" value="FMN_red"/>
    <property type="match status" value="1"/>
</dbReference>
<dbReference type="InterPro" id="IPR029039">
    <property type="entry name" value="Flavoprotein-like_sf"/>
</dbReference>